<protein>
    <recommendedName>
        <fullName evidence="2">HMA domain-containing protein</fullName>
    </recommendedName>
</protein>
<keyword evidence="1" id="KW-1133">Transmembrane helix</keyword>
<keyword evidence="1" id="KW-0812">Transmembrane</keyword>
<feature type="domain" description="HMA" evidence="2">
    <location>
        <begin position="87"/>
        <end position="155"/>
    </location>
</feature>
<keyword evidence="1" id="KW-0472">Membrane</keyword>
<gene>
    <name evidence="3" type="ORF">NC653_015005</name>
</gene>
<sequence>MSMCLSLFETEKQMISSSPWKQKTRNLLYCLFHLFSCPPPPPLLYKSQTFPFCCIHSPAHRSICILSLFVSFPFYLIISRSLFYHHFQSEFFMETVELKVEMVGIHEKRLRKCLSKLKGIEKVEVDVSSQKVMVTGYVHRNKILKAIRRGGLKADFWSTQDELLSVYASASYGSLRFNNFNFF</sequence>
<evidence type="ECO:0000313" key="4">
    <source>
        <dbReference type="Proteomes" id="UP001164929"/>
    </source>
</evidence>
<evidence type="ECO:0000313" key="3">
    <source>
        <dbReference type="EMBL" id="KAJ6999037.1"/>
    </source>
</evidence>
<dbReference type="GO" id="GO:0046872">
    <property type="term" value="F:metal ion binding"/>
    <property type="evidence" value="ECO:0007669"/>
    <property type="project" value="InterPro"/>
</dbReference>
<dbReference type="PANTHER" id="PTHR47856:SF2">
    <property type="entry name" value="OS08G0512200 PROTEIN"/>
    <property type="match status" value="1"/>
</dbReference>
<dbReference type="CDD" id="cd00371">
    <property type="entry name" value="HMA"/>
    <property type="match status" value="1"/>
</dbReference>
<dbReference type="EMBL" id="JAQIZT010000005">
    <property type="protein sequence ID" value="KAJ6999037.1"/>
    <property type="molecule type" value="Genomic_DNA"/>
</dbReference>
<dbReference type="PANTHER" id="PTHR47856">
    <property type="entry name" value="HEAVY METAL-ASSOCIATED ISOPRENYLATED PLANT PROTEIN 20-LIKE"/>
    <property type="match status" value="1"/>
</dbReference>
<proteinExistence type="predicted"/>
<dbReference type="SUPFAM" id="SSF55008">
    <property type="entry name" value="HMA, heavy metal-associated domain"/>
    <property type="match status" value="1"/>
</dbReference>
<dbReference type="InterPro" id="IPR006121">
    <property type="entry name" value="HMA_dom"/>
</dbReference>
<evidence type="ECO:0000256" key="1">
    <source>
        <dbReference type="SAM" id="Phobius"/>
    </source>
</evidence>
<dbReference type="Gene3D" id="3.30.70.100">
    <property type="match status" value="1"/>
</dbReference>
<name>A0AAD6QZZ7_9ROSI</name>
<feature type="transmembrane region" description="Helical" evidence="1">
    <location>
        <begin position="59"/>
        <end position="78"/>
    </location>
</feature>
<dbReference type="Proteomes" id="UP001164929">
    <property type="component" value="Chromosome 5"/>
</dbReference>
<keyword evidence="4" id="KW-1185">Reference proteome</keyword>
<dbReference type="AlphaFoldDB" id="A0AAD6QZZ7"/>
<dbReference type="Pfam" id="PF00403">
    <property type="entry name" value="HMA"/>
    <property type="match status" value="1"/>
</dbReference>
<dbReference type="InterPro" id="IPR036163">
    <property type="entry name" value="HMA_dom_sf"/>
</dbReference>
<dbReference type="PROSITE" id="PS50846">
    <property type="entry name" value="HMA_2"/>
    <property type="match status" value="1"/>
</dbReference>
<comment type="caution">
    <text evidence="3">The sequence shown here is derived from an EMBL/GenBank/DDBJ whole genome shotgun (WGS) entry which is preliminary data.</text>
</comment>
<organism evidence="3 4">
    <name type="scientific">Populus alba x Populus x berolinensis</name>
    <dbReference type="NCBI Taxonomy" id="444605"/>
    <lineage>
        <taxon>Eukaryota</taxon>
        <taxon>Viridiplantae</taxon>
        <taxon>Streptophyta</taxon>
        <taxon>Embryophyta</taxon>
        <taxon>Tracheophyta</taxon>
        <taxon>Spermatophyta</taxon>
        <taxon>Magnoliopsida</taxon>
        <taxon>eudicotyledons</taxon>
        <taxon>Gunneridae</taxon>
        <taxon>Pentapetalae</taxon>
        <taxon>rosids</taxon>
        <taxon>fabids</taxon>
        <taxon>Malpighiales</taxon>
        <taxon>Salicaceae</taxon>
        <taxon>Saliceae</taxon>
        <taxon>Populus</taxon>
    </lineage>
</organism>
<evidence type="ECO:0000259" key="2">
    <source>
        <dbReference type="PROSITE" id="PS50846"/>
    </source>
</evidence>
<reference evidence="3" key="1">
    <citation type="journal article" date="2023" name="Mol. Ecol. Resour.">
        <title>Chromosome-level genome assembly of a triploid poplar Populus alba 'Berolinensis'.</title>
        <authorList>
            <person name="Chen S."/>
            <person name="Yu Y."/>
            <person name="Wang X."/>
            <person name="Wang S."/>
            <person name="Zhang T."/>
            <person name="Zhou Y."/>
            <person name="He R."/>
            <person name="Meng N."/>
            <person name="Wang Y."/>
            <person name="Liu W."/>
            <person name="Liu Z."/>
            <person name="Liu J."/>
            <person name="Guo Q."/>
            <person name="Huang H."/>
            <person name="Sederoff R.R."/>
            <person name="Wang G."/>
            <person name="Qu G."/>
            <person name="Chen S."/>
        </authorList>
    </citation>
    <scope>NUCLEOTIDE SEQUENCE</scope>
    <source>
        <strain evidence="3">SC-2020</strain>
    </source>
</reference>
<accession>A0AAD6QZZ7</accession>